<dbReference type="AlphaFoldDB" id="A0A645GTD0"/>
<sequence length="136" mass="14857">MADPDKRVMVNGIEVCPRDVLLATIASLPPESGTQPDFRGHMVIKVQGVENGMPVSYTITEYATNELTAKMQNKGIFSSYRTGLYGAVAALMLARNEAIAKGALYPHDCISSKDYIKNVIAMGIDVTYEKTELLEL</sequence>
<reference evidence="1" key="1">
    <citation type="submission" date="2019-08" db="EMBL/GenBank/DDBJ databases">
        <authorList>
            <person name="Kucharzyk K."/>
            <person name="Murdoch R.W."/>
            <person name="Higgins S."/>
            <person name="Loffler F."/>
        </authorList>
    </citation>
    <scope>NUCLEOTIDE SEQUENCE</scope>
</reference>
<comment type="caution">
    <text evidence="1">The sequence shown here is derived from an EMBL/GenBank/DDBJ whole genome shotgun (WGS) entry which is preliminary data.</text>
</comment>
<gene>
    <name evidence="1" type="ORF">SDC9_177003</name>
</gene>
<accession>A0A645GTD0</accession>
<proteinExistence type="predicted"/>
<evidence type="ECO:0008006" key="2">
    <source>
        <dbReference type="Google" id="ProtNLM"/>
    </source>
</evidence>
<name>A0A645GTD0_9ZZZZ</name>
<organism evidence="1">
    <name type="scientific">bioreactor metagenome</name>
    <dbReference type="NCBI Taxonomy" id="1076179"/>
    <lineage>
        <taxon>unclassified sequences</taxon>
        <taxon>metagenomes</taxon>
        <taxon>ecological metagenomes</taxon>
    </lineage>
</organism>
<dbReference type="Gene3D" id="3.30.360.10">
    <property type="entry name" value="Dihydrodipicolinate Reductase, domain 2"/>
    <property type="match status" value="1"/>
</dbReference>
<evidence type="ECO:0000313" key="1">
    <source>
        <dbReference type="EMBL" id="MPN29550.1"/>
    </source>
</evidence>
<dbReference type="Gene3D" id="3.40.50.720">
    <property type="entry name" value="NAD(P)-binding Rossmann-like Domain"/>
    <property type="match status" value="1"/>
</dbReference>
<dbReference type="EMBL" id="VSSQ01080299">
    <property type="protein sequence ID" value="MPN29550.1"/>
    <property type="molecule type" value="Genomic_DNA"/>
</dbReference>
<protein>
    <recommendedName>
        <fullName evidence="2">Saccharopine dehydrogenase-like C-terminal domain-containing protein</fullName>
    </recommendedName>
</protein>